<evidence type="ECO:0000256" key="2">
    <source>
        <dbReference type="SAM" id="Phobius"/>
    </source>
</evidence>
<sequence length="423" mass="46936">MDQRLFKAARLGDVAALNKLLEEDPQILEKLSLSPSAENPLHIAALAGKTDFAKEMIRMMPSFAQELNQDGYSPMHMVSARGNVEIVGELLTLGGDLCLVRDKDGRTPLHYAAMKGRVNVIKELLFQCPKAIEEVTARGETALHVAVKYYQFEALRVLVERFENMDNQYWELIDAKDKEDKTILELAISTKQHQVVEFLHEKGVGTLQGEQQIVEEANTMAEASPPNLERQPDESAQNAILVAASLIATVTYTAGLSPPPTIWKEGMKLDPNCIFHPISRTSTSIRSSLLAPTNTCPAFSFYMFMSLNSAGFFSSIVVMLLFGVGPGLRLLLLAPLSFMMLSYLSLALTMSPDGLSILVIFMITIFFLGVFLCYCAWLYRKSLGQLLSKFRQLLGECFSYATRTTSETTAAVWKKKTPGEDVP</sequence>
<dbReference type="PROSITE" id="PS50088">
    <property type="entry name" value="ANK_REPEAT"/>
    <property type="match status" value="3"/>
</dbReference>
<dbReference type="AlphaFoldDB" id="A0AAP0WZY8"/>
<feature type="transmembrane region" description="Helical" evidence="2">
    <location>
        <begin position="355"/>
        <end position="379"/>
    </location>
</feature>
<dbReference type="Gene3D" id="1.25.40.20">
    <property type="entry name" value="Ankyrin repeat-containing domain"/>
    <property type="match status" value="1"/>
</dbReference>
<feature type="repeat" description="ANK" evidence="1">
    <location>
        <begin position="104"/>
        <end position="125"/>
    </location>
</feature>
<evidence type="ECO:0000313" key="5">
    <source>
        <dbReference type="Proteomes" id="UP001415857"/>
    </source>
</evidence>
<comment type="caution">
    <text evidence="4">The sequence shown here is derived from an EMBL/GenBank/DDBJ whole genome shotgun (WGS) entry which is preliminary data.</text>
</comment>
<accession>A0AAP0WZY8</accession>
<name>A0AAP0WZY8_LIQFO</name>
<dbReference type="InterPro" id="IPR002110">
    <property type="entry name" value="Ankyrin_rpt"/>
</dbReference>
<dbReference type="InterPro" id="IPR026961">
    <property type="entry name" value="PGG_dom"/>
</dbReference>
<feature type="repeat" description="ANK" evidence="1">
    <location>
        <begin position="138"/>
        <end position="166"/>
    </location>
</feature>
<dbReference type="Proteomes" id="UP001415857">
    <property type="component" value="Unassembled WGS sequence"/>
</dbReference>
<dbReference type="Pfam" id="PF13962">
    <property type="entry name" value="PGG"/>
    <property type="match status" value="1"/>
</dbReference>
<dbReference type="SUPFAM" id="SSF48403">
    <property type="entry name" value="Ankyrin repeat"/>
    <property type="match status" value="1"/>
</dbReference>
<dbReference type="SMART" id="SM00248">
    <property type="entry name" value="ANK"/>
    <property type="match status" value="5"/>
</dbReference>
<dbReference type="PROSITE" id="PS50297">
    <property type="entry name" value="ANK_REP_REGION"/>
    <property type="match status" value="3"/>
</dbReference>
<feature type="repeat" description="ANK" evidence="1">
    <location>
        <begin position="70"/>
        <end position="102"/>
    </location>
</feature>
<dbReference type="InterPro" id="IPR036770">
    <property type="entry name" value="Ankyrin_rpt-contain_sf"/>
</dbReference>
<keyword evidence="5" id="KW-1185">Reference proteome</keyword>
<evidence type="ECO:0000313" key="4">
    <source>
        <dbReference type="EMBL" id="KAK9287274.1"/>
    </source>
</evidence>
<dbReference type="PANTHER" id="PTHR24128">
    <property type="entry name" value="HOMEOBOX PROTEIN WARIAI"/>
    <property type="match status" value="1"/>
</dbReference>
<keyword evidence="2" id="KW-0812">Transmembrane</keyword>
<keyword evidence="2" id="KW-1133">Transmembrane helix</keyword>
<keyword evidence="1" id="KW-0040">ANK repeat</keyword>
<dbReference type="EMBL" id="JBBPBK010000004">
    <property type="protein sequence ID" value="KAK9287274.1"/>
    <property type="molecule type" value="Genomic_DNA"/>
</dbReference>
<protein>
    <recommendedName>
        <fullName evidence="3">PGG domain-containing protein</fullName>
    </recommendedName>
</protein>
<gene>
    <name evidence="4" type="ORF">L1049_015687</name>
</gene>
<proteinExistence type="predicted"/>
<keyword evidence="2" id="KW-0472">Membrane</keyword>
<feature type="transmembrane region" description="Helical" evidence="2">
    <location>
        <begin position="330"/>
        <end position="349"/>
    </location>
</feature>
<evidence type="ECO:0000259" key="3">
    <source>
        <dbReference type="Pfam" id="PF13962"/>
    </source>
</evidence>
<dbReference type="Pfam" id="PF12796">
    <property type="entry name" value="Ank_2"/>
    <property type="match status" value="1"/>
</dbReference>
<evidence type="ECO:0000256" key="1">
    <source>
        <dbReference type="PROSITE-ProRule" id="PRU00023"/>
    </source>
</evidence>
<reference evidence="4 5" key="1">
    <citation type="journal article" date="2024" name="Plant J.">
        <title>Genome sequences and population genomics reveal climatic adaptation and genomic divergence between two closely related sweetgum species.</title>
        <authorList>
            <person name="Xu W.Q."/>
            <person name="Ren C.Q."/>
            <person name="Zhang X.Y."/>
            <person name="Comes H.P."/>
            <person name="Liu X.H."/>
            <person name="Li Y.G."/>
            <person name="Kettle C.J."/>
            <person name="Jalonen R."/>
            <person name="Gaisberger H."/>
            <person name="Ma Y.Z."/>
            <person name="Qiu Y.X."/>
        </authorList>
    </citation>
    <scope>NUCLEOTIDE SEQUENCE [LARGE SCALE GENOMIC DNA]</scope>
    <source>
        <strain evidence="4">Hangzhou</strain>
    </source>
</reference>
<feature type="domain" description="PGG" evidence="3">
    <location>
        <begin position="235"/>
        <end position="346"/>
    </location>
</feature>
<organism evidence="4 5">
    <name type="scientific">Liquidambar formosana</name>
    <name type="common">Formosan gum</name>
    <dbReference type="NCBI Taxonomy" id="63359"/>
    <lineage>
        <taxon>Eukaryota</taxon>
        <taxon>Viridiplantae</taxon>
        <taxon>Streptophyta</taxon>
        <taxon>Embryophyta</taxon>
        <taxon>Tracheophyta</taxon>
        <taxon>Spermatophyta</taxon>
        <taxon>Magnoliopsida</taxon>
        <taxon>eudicotyledons</taxon>
        <taxon>Gunneridae</taxon>
        <taxon>Pentapetalae</taxon>
        <taxon>Saxifragales</taxon>
        <taxon>Altingiaceae</taxon>
        <taxon>Liquidambar</taxon>
    </lineage>
</organism>
<dbReference type="PANTHER" id="PTHR24128:SF83">
    <property type="entry name" value="PGG DOMAIN-CONTAINING PROTEIN"/>
    <property type="match status" value="1"/>
</dbReference>
<feature type="transmembrane region" description="Helical" evidence="2">
    <location>
        <begin position="299"/>
        <end position="323"/>
    </location>
</feature>